<organism evidence="2">
    <name type="scientific">uncultured Thermomicrobiales bacterium</name>
    <dbReference type="NCBI Taxonomy" id="1645740"/>
    <lineage>
        <taxon>Bacteria</taxon>
        <taxon>Pseudomonadati</taxon>
        <taxon>Thermomicrobiota</taxon>
        <taxon>Thermomicrobia</taxon>
        <taxon>Thermomicrobiales</taxon>
        <taxon>environmental samples</taxon>
    </lineage>
</organism>
<evidence type="ECO:0000313" key="2">
    <source>
        <dbReference type="EMBL" id="CAA9580230.1"/>
    </source>
</evidence>
<feature type="non-terminal residue" evidence="2">
    <location>
        <position position="396"/>
    </location>
</feature>
<reference evidence="2" key="1">
    <citation type="submission" date="2020-02" db="EMBL/GenBank/DDBJ databases">
        <authorList>
            <person name="Meier V. D."/>
        </authorList>
    </citation>
    <scope>NUCLEOTIDE SEQUENCE</scope>
    <source>
        <strain evidence="2">AVDCRST_MAG87</strain>
    </source>
</reference>
<dbReference type="AlphaFoldDB" id="A0A6J4VQJ7"/>
<evidence type="ECO:0000256" key="1">
    <source>
        <dbReference type="SAM" id="MobiDB-lite"/>
    </source>
</evidence>
<feature type="region of interest" description="Disordered" evidence="1">
    <location>
        <begin position="1"/>
        <end position="56"/>
    </location>
</feature>
<sequence>ARRFARGRWRATPSPIADRAGAPDRDREPGPALRGELVHPPDRAAPAPLPRPASRLLPAEHDVPRWLGALGHRSLRDDRAPWLRRDRQPELRRRAGLFPALSAADAGASGRQRAGRDRISAGGVRDRDRDWMLPGRGPALRGARQPPVRSGCRADGHAAAVPLAVQLLLHRRVQRIALPAARRTGVQLYRSPLVDAGRRLRYAGDLVPAGRAGATTGLAPARLEARCFPAHADRDRDRLPARHARLRALHLVEIRRSARLLHRPAALGRLAGACLVLRGTLPAPAEGGAARRSASSGDRAQRGPARALDHQPALGLAAARPRDRPVHDADRAHPRRDDLGLAGPVPAPGDRLLHRRRDPARPAGMARVAARPRDRWLVAAPDDADGPLQPRLLGDL</sequence>
<proteinExistence type="predicted"/>
<gene>
    <name evidence="2" type="ORF">AVDCRST_MAG87-3261</name>
</gene>
<feature type="non-terminal residue" evidence="2">
    <location>
        <position position="1"/>
    </location>
</feature>
<feature type="compositionally biased region" description="Low complexity" evidence="1">
    <location>
        <begin position="287"/>
        <end position="298"/>
    </location>
</feature>
<accession>A0A6J4VQJ7</accession>
<feature type="compositionally biased region" description="Basic and acidic residues" evidence="1">
    <location>
        <begin position="320"/>
        <end position="339"/>
    </location>
</feature>
<name>A0A6J4VQJ7_9BACT</name>
<dbReference type="EMBL" id="CADCWJ010000718">
    <property type="protein sequence ID" value="CAA9580230.1"/>
    <property type="molecule type" value="Genomic_DNA"/>
</dbReference>
<protein>
    <submittedName>
        <fullName evidence="2">Uncharacterized protein</fullName>
    </submittedName>
</protein>
<feature type="region of interest" description="Disordered" evidence="1">
    <location>
        <begin position="285"/>
        <end position="364"/>
    </location>
</feature>